<dbReference type="KEGG" id="cvn:111108475"/>
<dbReference type="InterPro" id="IPR013568">
    <property type="entry name" value="SEFIR_dom"/>
</dbReference>
<feature type="compositionally biased region" description="Polar residues" evidence="1">
    <location>
        <begin position="749"/>
        <end position="763"/>
    </location>
</feature>
<evidence type="ECO:0000256" key="1">
    <source>
        <dbReference type="SAM" id="MobiDB-lite"/>
    </source>
</evidence>
<protein>
    <submittedName>
        <fullName evidence="5">Uncharacterized protein LOC111108475</fullName>
    </submittedName>
</protein>
<keyword evidence="4" id="KW-1185">Reference proteome</keyword>
<proteinExistence type="predicted"/>
<dbReference type="Pfam" id="PF08357">
    <property type="entry name" value="SEFIR"/>
    <property type="match status" value="1"/>
</dbReference>
<sequence length="872" mass="100235">MKKLRGHWSNLLIWTLVHLARCTPHSACKDLNLLDVLPRDTGQYCEETLNSLNFSLGPRKGIEDDSTLNGTIKRQSGWNEYNRTLGTLDRCPYTNCEPSQLRSLKLVQHSRTKNPGIHESSYDWPAIQIEFTVPKPSFKNNYVVEAIKLTFSSDKNDIKGDPSFKQKHRLFDFADYRYSSPDSDDTRSELQRLLQFPCFMGFNHTKCPTENYKVYSLTLTSFSNKRTEAMLKPYTELTYNITVYSYHAYHPDPKVWKSTIAIALFPGNKDVTVVFDQAPDSRSVSMYNISLIAIGAFTNATYKYILVSKEQNRWCFEGTEDGYYYISIRPLCNDASCTKSSNYTTSHWFTVGKPKPFHIEGAVFQSQTMSSSLHVFLSVGSGVCIALTLLGLLCYYRWKNHSSPAKTELHSFPTVLLLYSNINKMNCDLAESFVRTCNRNQQMDIIYDKSANESERIEHLGYVSWYTEKLENSSAVIILWTTGSDVKPVKSDATYNEFNMAVTKALNSKTNGDKKLCCIYLEKSHKKTIPKDIQKETRIFQFPEKASQMFSFLYGHKSLISTSLYIDTSFKERLIALQSNKFIPECTIKDVQDDVDDKNNQQEDVTDKDIVEMAKRVFQSELSHSGSSSTSNGENVLYNPKCPIHGKVFVEKKKPLRTNPDPYSLRIQQTYRNSVHGAPVHIDSCQHRHMSSYRVQIPDEDKYPSYYDENDCIHPRIERVYCPPINNRNIPCSANDRNREGRIEIPRNIFSNSYPPSGSTRQSSDVDDEGYEDYLRSSEKSFSKPASGHERREKTLPSDNYSCEDDTEETPLTSSVPTFYLEEEEHYTSEKIFQRMNSIDSIESKNSNYSNYSKRSDSISSLELKQSFQKFI</sequence>
<dbReference type="OrthoDB" id="6200631at2759"/>
<feature type="signal peptide" evidence="2">
    <location>
        <begin position="1"/>
        <end position="22"/>
    </location>
</feature>
<feature type="domain" description="SEFIR" evidence="3">
    <location>
        <begin position="414"/>
        <end position="553"/>
    </location>
</feature>
<reference evidence="5" key="1">
    <citation type="submission" date="2025-08" db="UniProtKB">
        <authorList>
            <consortium name="RefSeq"/>
        </authorList>
    </citation>
    <scope>IDENTIFICATION</scope>
    <source>
        <tissue evidence="5">Whole sample</tissue>
    </source>
</reference>
<feature type="chain" id="PRO_5034389557" evidence="2">
    <location>
        <begin position="23"/>
        <end position="872"/>
    </location>
</feature>
<gene>
    <name evidence="5" type="primary">LOC111108475</name>
</gene>
<dbReference type="GeneID" id="111108475"/>
<dbReference type="Gene3D" id="3.40.50.11530">
    <property type="match status" value="1"/>
</dbReference>
<feature type="region of interest" description="Disordered" evidence="1">
    <location>
        <begin position="746"/>
        <end position="814"/>
    </location>
</feature>
<evidence type="ECO:0000259" key="3">
    <source>
        <dbReference type="Pfam" id="PF08357"/>
    </source>
</evidence>
<organism evidence="4 5">
    <name type="scientific">Crassostrea virginica</name>
    <name type="common">Eastern oyster</name>
    <dbReference type="NCBI Taxonomy" id="6565"/>
    <lineage>
        <taxon>Eukaryota</taxon>
        <taxon>Metazoa</taxon>
        <taxon>Spiralia</taxon>
        <taxon>Lophotrochozoa</taxon>
        <taxon>Mollusca</taxon>
        <taxon>Bivalvia</taxon>
        <taxon>Autobranchia</taxon>
        <taxon>Pteriomorphia</taxon>
        <taxon>Ostreida</taxon>
        <taxon>Ostreoidea</taxon>
        <taxon>Ostreidae</taxon>
        <taxon>Crassostrea</taxon>
    </lineage>
</organism>
<accession>A0A8B8BAR1</accession>
<evidence type="ECO:0000256" key="2">
    <source>
        <dbReference type="SAM" id="SignalP"/>
    </source>
</evidence>
<evidence type="ECO:0000313" key="4">
    <source>
        <dbReference type="Proteomes" id="UP000694844"/>
    </source>
</evidence>
<evidence type="ECO:0000313" key="5">
    <source>
        <dbReference type="RefSeq" id="XP_022300096.1"/>
    </source>
</evidence>
<dbReference type="Proteomes" id="UP000694844">
    <property type="component" value="Chromosome 8"/>
</dbReference>
<name>A0A8B8BAR1_CRAVI</name>
<dbReference type="AlphaFoldDB" id="A0A8B8BAR1"/>
<feature type="compositionally biased region" description="Basic and acidic residues" evidence="1">
    <location>
        <begin position="773"/>
        <end position="796"/>
    </location>
</feature>
<keyword evidence="2" id="KW-0732">Signal</keyword>
<dbReference type="RefSeq" id="XP_022300096.1">
    <property type="nucleotide sequence ID" value="XM_022444388.1"/>
</dbReference>